<dbReference type="AlphaFoldDB" id="A0A3B0YPQ6"/>
<evidence type="ECO:0000259" key="7">
    <source>
        <dbReference type="PROSITE" id="PS50253"/>
    </source>
</evidence>
<dbReference type="GO" id="GO:0019646">
    <property type="term" value="P:aerobic electron transport chain"/>
    <property type="evidence" value="ECO:0007669"/>
    <property type="project" value="InterPro"/>
</dbReference>
<dbReference type="InterPro" id="IPR024791">
    <property type="entry name" value="Cyt_c/ubiquinol_Oxase_su3"/>
</dbReference>
<dbReference type="Gene3D" id="1.20.120.80">
    <property type="entry name" value="Cytochrome c oxidase, subunit III, four-helix bundle"/>
    <property type="match status" value="1"/>
</dbReference>
<accession>A0A3B0YPQ6</accession>
<feature type="transmembrane region" description="Helical" evidence="6">
    <location>
        <begin position="23"/>
        <end position="46"/>
    </location>
</feature>
<dbReference type="Pfam" id="PF00510">
    <property type="entry name" value="COX3"/>
    <property type="match status" value="1"/>
</dbReference>
<evidence type="ECO:0000256" key="4">
    <source>
        <dbReference type="ARBA" id="ARBA00022989"/>
    </source>
</evidence>
<keyword evidence="3 6" id="KW-0812">Transmembrane</keyword>
<feature type="transmembrane region" description="Helical" evidence="6">
    <location>
        <begin position="95"/>
        <end position="115"/>
    </location>
</feature>
<name>A0A3B0YPQ6_9ZZZZ</name>
<keyword evidence="4 6" id="KW-1133">Transmembrane helix</keyword>
<feature type="transmembrane region" description="Helical" evidence="6">
    <location>
        <begin position="179"/>
        <end position="198"/>
    </location>
</feature>
<evidence type="ECO:0000256" key="5">
    <source>
        <dbReference type="ARBA" id="ARBA00023136"/>
    </source>
</evidence>
<evidence type="ECO:0000256" key="6">
    <source>
        <dbReference type="SAM" id="Phobius"/>
    </source>
</evidence>
<sequence>MTATTIALQHSDEHTQPTTPGNIAVWILIYAELTEFALFFLIFLVAKQRHPEIFQDGPLHLNTLAGAANTMILVTSSFFIAQATRAIKIGQKEVCLKWLCLTLLAGAGYCAIKGWEYHWNSSTGIHSTNNLFFSFYYYLTFNHLLHVLIGMCTISWVTLRTYFNVYSVNDHEGLESAALYWHMIDLAWIIMFPLLYVLG</sequence>
<keyword evidence="5 6" id="KW-0472">Membrane</keyword>
<comment type="subcellular location">
    <subcellularLocation>
        <location evidence="1">Membrane</location>
        <topology evidence="1">Multi-pass membrane protein</topology>
    </subcellularLocation>
</comment>
<dbReference type="EMBL" id="UOFM01000403">
    <property type="protein sequence ID" value="VAW81421.1"/>
    <property type="molecule type" value="Genomic_DNA"/>
</dbReference>
<dbReference type="PROSITE" id="PS50253">
    <property type="entry name" value="COX3"/>
    <property type="match status" value="1"/>
</dbReference>
<comment type="similarity">
    <text evidence="2">Belongs to the cytochrome c oxidase subunit 3 family.</text>
</comment>
<dbReference type="InterPro" id="IPR000298">
    <property type="entry name" value="Cyt_c_oxidase-like_su3"/>
</dbReference>
<protein>
    <submittedName>
        <fullName evidence="8">Nitric oxide reductase activation protein NorE</fullName>
    </submittedName>
</protein>
<organism evidence="8">
    <name type="scientific">hydrothermal vent metagenome</name>
    <dbReference type="NCBI Taxonomy" id="652676"/>
    <lineage>
        <taxon>unclassified sequences</taxon>
        <taxon>metagenomes</taxon>
        <taxon>ecological metagenomes</taxon>
    </lineage>
</organism>
<evidence type="ECO:0000256" key="3">
    <source>
        <dbReference type="ARBA" id="ARBA00022692"/>
    </source>
</evidence>
<dbReference type="GO" id="GO:0016020">
    <property type="term" value="C:membrane"/>
    <property type="evidence" value="ECO:0007669"/>
    <property type="project" value="UniProtKB-SubCell"/>
</dbReference>
<evidence type="ECO:0000256" key="2">
    <source>
        <dbReference type="ARBA" id="ARBA00010581"/>
    </source>
</evidence>
<dbReference type="InterPro" id="IPR013833">
    <property type="entry name" value="Cyt_c_oxidase_su3_a-hlx"/>
</dbReference>
<dbReference type="GO" id="GO:0004129">
    <property type="term" value="F:cytochrome-c oxidase activity"/>
    <property type="evidence" value="ECO:0007669"/>
    <property type="project" value="InterPro"/>
</dbReference>
<gene>
    <name evidence="8" type="ORF">MNBD_GAMMA14-1904</name>
</gene>
<reference evidence="8" key="1">
    <citation type="submission" date="2018-06" db="EMBL/GenBank/DDBJ databases">
        <authorList>
            <person name="Zhirakovskaya E."/>
        </authorList>
    </citation>
    <scope>NUCLEOTIDE SEQUENCE</scope>
</reference>
<evidence type="ECO:0000256" key="1">
    <source>
        <dbReference type="ARBA" id="ARBA00004141"/>
    </source>
</evidence>
<dbReference type="PANTHER" id="PTHR11403:SF6">
    <property type="entry name" value="NITRIC OXIDE REDUCTASE SUBUNIT E"/>
    <property type="match status" value="1"/>
</dbReference>
<dbReference type="SUPFAM" id="SSF81452">
    <property type="entry name" value="Cytochrome c oxidase subunit III-like"/>
    <property type="match status" value="1"/>
</dbReference>
<dbReference type="CDD" id="cd02862">
    <property type="entry name" value="NorE_like"/>
    <property type="match status" value="1"/>
</dbReference>
<proteinExistence type="inferred from homology"/>
<feature type="transmembrane region" description="Helical" evidence="6">
    <location>
        <begin position="135"/>
        <end position="159"/>
    </location>
</feature>
<dbReference type="PANTHER" id="PTHR11403">
    <property type="entry name" value="CYTOCHROME C OXIDASE SUBUNIT III"/>
    <property type="match status" value="1"/>
</dbReference>
<feature type="domain" description="Heme-copper oxidase subunit III family profile" evidence="7">
    <location>
        <begin position="1"/>
        <end position="199"/>
    </location>
</feature>
<evidence type="ECO:0000313" key="8">
    <source>
        <dbReference type="EMBL" id="VAW81421.1"/>
    </source>
</evidence>
<dbReference type="InterPro" id="IPR035973">
    <property type="entry name" value="Cyt_c_oxidase_su3-like_sf"/>
</dbReference>